<dbReference type="RefSeq" id="WP_108740458.1">
    <property type="nucleotide sequence ID" value="NZ_CP020918.1"/>
</dbReference>
<sequence>MEEIKILFFALTSFFGIEDARFAADKVTITIHPEKQEIEIIQENLFAVIQSEKDSIMVVEQWNKIRNRNESQTIWANELDSFHSKSFKLIDVENTIQPHILLKYSSNEDLSVMGIWYNAENNQYAINNIPQQNIKTNSGKLNGNYWYFDAASTFSFTEEPFSDMPENYRKLKIPLKELLKKK</sequence>
<protein>
    <submittedName>
        <fullName evidence="1">Uncharacterized protein</fullName>
    </submittedName>
</protein>
<organism evidence="1 2">
    <name type="scientific">Flavobacterium faecale</name>
    <dbReference type="NCBI Taxonomy" id="1355330"/>
    <lineage>
        <taxon>Bacteria</taxon>
        <taxon>Pseudomonadati</taxon>
        <taxon>Bacteroidota</taxon>
        <taxon>Flavobacteriia</taxon>
        <taxon>Flavobacteriales</taxon>
        <taxon>Flavobacteriaceae</taxon>
        <taxon>Flavobacterium</taxon>
    </lineage>
</organism>
<proteinExistence type="predicted"/>
<dbReference type="EMBL" id="CP020918">
    <property type="protein sequence ID" value="AWG21520.1"/>
    <property type="molecule type" value="Genomic_DNA"/>
</dbReference>
<dbReference type="KEGG" id="ffa:FFWV33_08245"/>
<reference evidence="1 2" key="1">
    <citation type="submission" date="2017-04" db="EMBL/GenBank/DDBJ databases">
        <title>Compelte genome sequence of WV33.</title>
        <authorList>
            <person name="Lee P.C."/>
        </authorList>
    </citation>
    <scope>NUCLEOTIDE SEQUENCE [LARGE SCALE GENOMIC DNA]</scope>
    <source>
        <strain evidence="1 2">WV33</strain>
    </source>
</reference>
<name>A0A2S1LCM9_9FLAO</name>
<accession>A0A2S1LCM9</accession>
<dbReference type="OrthoDB" id="796799at2"/>
<gene>
    <name evidence="1" type="ORF">FFWV33_08245</name>
</gene>
<evidence type="ECO:0000313" key="2">
    <source>
        <dbReference type="Proteomes" id="UP000244527"/>
    </source>
</evidence>
<keyword evidence="2" id="KW-1185">Reference proteome</keyword>
<dbReference type="AlphaFoldDB" id="A0A2S1LCM9"/>
<evidence type="ECO:0000313" key="1">
    <source>
        <dbReference type="EMBL" id="AWG21520.1"/>
    </source>
</evidence>
<dbReference type="Proteomes" id="UP000244527">
    <property type="component" value="Chromosome"/>
</dbReference>